<dbReference type="Gene3D" id="3.40.50.720">
    <property type="entry name" value="NAD(P)-binding Rossmann-like Domain"/>
    <property type="match status" value="1"/>
</dbReference>
<dbReference type="SUPFAM" id="SSF51735">
    <property type="entry name" value="NAD(P)-binding Rossmann-fold domains"/>
    <property type="match status" value="1"/>
</dbReference>
<organism evidence="3 4">
    <name type="scientific">Aquamicrobium terrae</name>
    <dbReference type="NCBI Taxonomy" id="1324945"/>
    <lineage>
        <taxon>Bacteria</taxon>
        <taxon>Pseudomonadati</taxon>
        <taxon>Pseudomonadota</taxon>
        <taxon>Alphaproteobacteria</taxon>
        <taxon>Hyphomicrobiales</taxon>
        <taxon>Phyllobacteriaceae</taxon>
        <taxon>Aquamicrobium</taxon>
    </lineage>
</organism>
<reference evidence="3 4" key="1">
    <citation type="submission" date="2024-06" db="EMBL/GenBank/DDBJ databases">
        <title>Genomic Encyclopedia of Type Strains, Phase IV (KMG-IV): sequencing the most valuable type-strain genomes for metagenomic binning, comparative biology and taxonomic classification.</title>
        <authorList>
            <person name="Goeker M."/>
        </authorList>
    </citation>
    <scope>NUCLEOTIDE SEQUENCE [LARGE SCALE GENOMIC DNA]</scope>
    <source>
        <strain evidence="3 4">DSM 27865</strain>
    </source>
</reference>
<sequence length="256" mass="27092">MSDMDKRALVTGAGRGIGRGIALALADRGFAVVVNDLNDNEDLARTVASIRERGGKAMPLPGDIADVAAHEKLVDTAWGAFGGLECLVNNAGISVAKRGDLLEATPESFDRLVTVNLRGPFFLTQAVARRMTAAGNDGFRSIITVSSANAVMASTNRGEYCISKTGLSMMVKLFALRLAEFGINAYEIRPGVIESAMTAVARDNYDARYEQGFTPINRWGKPEDIGRAAAMLADGALAFSTGEVLHVDGGLHVSSL</sequence>
<dbReference type="Proteomes" id="UP001549076">
    <property type="component" value="Unassembled WGS sequence"/>
</dbReference>
<dbReference type="EMBL" id="JBEPML010000004">
    <property type="protein sequence ID" value="MET3791250.1"/>
    <property type="molecule type" value="Genomic_DNA"/>
</dbReference>
<accession>A0ABV2MWR0</accession>
<gene>
    <name evidence="3" type="ORF">ABID37_001458</name>
</gene>
<dbReference type="PRINTS" id="PR00081">
    <property type="entry name" value="GDHRDH"/>
</dbReference>
<evidence type="ECO:0000256" key="1">
    <source>
        <dbReference type="ARBA" id="ARBA00006484"/>
    </source>
</evidence>
<evidence type="ECO:0000313" key="3">
    <source>
        <dbReference type="EMBL" id="MET3791250.1"/>
    </source>
</evidence>
<dbReference type="Pfam" id="PF13561">
    <property type="entry name" value="adh_short_C2"/>
    <property type="match status" value="1"/>
</dbReference>
<evidence type="ECO:0000313" key="4">
    <source>
        <dbReference type="Proteomes" id="UP001549076"/>
    </source>
</evidence>
<keyword evidence="4" id="KW-1185">Reference proteome</keyword>
<dbReference type="InterPro" id="IPR002347">
    <property type="entry name" value="SDR_fam"/>
</dbReference>
<dbReference type="PROSITE" id="PS00061">
    <property type="entry name" value="ADH_SHORT"/>
    <property type="match status" value="1"/>
</dbReference>
<comment type="caution">
    <text evidence="3">The sequence shown here is derived from an EMBL/GenBank/DDBJ whole genome shotgun (WGS) entry which is preliminary data.</text>
</comment>
<dbReference type="PANTHER" id="PTHR43639:SF1">
    <property type="entry name" value="SHORT-CHAIN DEHYDROGENASE_REDUCTASE FAMILY PROTEIN"/>
    <property type="match status" value="1"/>
</dbReference>
<protein>
    <submittedName>
        <fullName evidence="3">NAD(P)-dependent dehydrogenase (Short-subunit alcohol dehydrogenase family)</fullName>
    </submittedName>
</protein>
<dbReference type="RefSeq" id="WP_354193589.1">
    <property type="nucleotide sequence ID" value="NZ_JBEPML010000004.1"/>
</dbReference>
<dbReference type="NCBIfam" id="NF009386">
    <property type="entry name" value="PRK12745.1"/>
    <property type="match status" value="1"/>
</dbReference>
<name>A0ABV2MWR0_9HYPH</name>
<evidence type="ECO:0000256" key="2">
    <source>
        <dbReference type="ARBA" id="ARBA00023002"/>
    </source>
</evidence>
<proteinExistence type="inferred from homology"/>
<keyword evidence="2" id="KW-0560">Oxidoreductase</keyword>
<comment type="similarity">
    <text evidence="1">Belongs to the short-chain dehydrogenases/reductases (SDR) family.</text>
</comment>
<dbReference type="InterPro" id="IPR036291">
    <property type="entry name" value="NAD(P)-bd_dom_sf"/>
</dbReference>
<dbReference type="PANTHER" id="PTHR43639">
    <property type="entry name" value="OXIDOREDUCTASE, SHORT-CHAIN DEHYDROGENASE/REDUCTASE FAMILY (AFU_ORTHOLOGUE AFUA_5G02870)"/>
    <property type="match status" value="1"/>
</dbReference>
<dbReference type="InterPro" id="IPR020904">
    <property type="entry name" value="Sc_DH/Rdtase_CS"/>
</dbReference>